<reference evidence="2" key="1">
    <citation type="submission" date="2017-06" db="EMBL/GenBank/DDBJ databases">
        <authorList>
            <person name="Cremers G."/>
        </authorList>
    </citation>
    <scope>NUCLEOTIDE SEQUENCE [LARGE SCALE GENOMIC DNA]</scope>
</reference>
<name>A0A284VKP0_9EURY</name>
<gene>
    <name evidence="1" type="ORF">MNV_1380015</name>
</gene>
<evidence type="ECO:0000313" key="2">
    <source>
        <dbReference type="Proteomes" id="UP000218615"/>
    </source>
</evidence>
<sequence length="56" mass="6646">MRGLTIIIHKNEKGIILTSCRKQFQKFNIFWMGLTHYTRFINSQTKTLLGEVINFD</sequence>
<protein>
    <submittedName>
        <fullName evidence="1">Uncharacterized protein</fullName>
    </submittedName>
</protein>
<organism evidence="1 2">
    <name type="scientific">Candidatus Methanoperedens nitratireducens</name>
    <dbReference type="NCBI Taxonomy" id="1392998"/>
    <lineage>
        <taxon>Archaea</taxon>
        <taxon>Methanobacteriati</taxon>
        <taxon>Methanobacteriota</taxon>
        <taxon>Stenosarchaea group</taxon>
        <taxon>Methanomicrobia</taxon>
        <taxon>Methanosarcinales</taxon>
        <taxon>ANME-2 cluster</taxon>
        <taxon>Candidatus Methanoperedentaceae</taxon>
        <taxon>Candidatus Methanoperedens</taxon>
    </lineage>
</organism>
<evidence type="ECO:0000313" key="1">
    <source>
        <dbReference type="EMBL" id="SNQ59828.1"/>
    </source>
</evidence>
<dbReference type="Proteomes" id="UP000218615">
    <property type="component" value="Unassembled WGS sequence"/>
</dbReference>
<dbReference type="EMBL" id="FZMP01000044">
    <property type="protein sequence ID" value="SNQ59828.1"/>
    <property type="molecule type" value="Genomic_DNA"/>
</dbReference>
<proteinExistence type="predicted"/>
<keyword evidence="2" id="KW-1185">Reference proteome</keyword>
<dbReference type="AlphaFoldDB" id="A0A284VKP0"/>
<accession>A0A284VKP0</accession>